<evidence type="ECO:0000313" key="9">
    <source>
        <dbReference type="Proteomes" id="UP000268016"/>
    </source>
</evidence>
<keyword evidence="4 8" id="KW-0808">Transferase</keyword>
<dbReference type="Pfam" id="PF03279">
    <property type="entry name" value="Lip_A_acyltrans"/>
    <property type="match status" value="1"/>
</dbReference>
<reference evidence="8 9" key="1">
    <citation type="submission" date="2018-10" db="EMBL/GenBank/DDBJ databases">
        <title>Histidinibacterium lentulum gen. nov., sp. nov., a marine bacterium from the culture broth of Picochlorum sp. 122.</title>
        <authorList>
            <person name="Wang G."/>
        </authorList>
    </citation>
    <scope>NUCLEOTIDE SEQUENCE [LARGE SCALE GENOMIC DNA]</scope>
    <source>
        <strain evidence="8 9">B17</strain>
    </source>
</reference>
<dbReference type="AlphaFoldDB" id="A0A3N2R4U7"/>
<dbReference type="PANTHER" id="PTHR30606:SF10">
    <property type="entry name" value="PHOSPHATIDYLINOSITOL MANNOSIDE ACYLTRANSFERASE"/>
    <property type="match status" value="1"/>
</dbReference>
<dbReference type="GO" id="GO:0016746">
    <property type="term" value="F:acyltransferase activity"/>
    <property type="evidence" value="ECO:0007669"/>
    <property type="project" value="UniProtKB-KW"/>
</dbReference>
<dbReference type="RefSeq" id="WP_123641884.1">
    <property type="nucleotide sequence ID" value="NZ_ML119084.1"/>
</dbReference>
<organism evidence="8 9">
    <name type="scientific">Histidinibacterium lentulum</name>
    <dbReference type="NCBI Taxonomy" id="2480588"/>
    <lineage>
        <taxon>Bacteria</taxon>
        <taxon>Pseudomonadati</taxon>
        <taxon>Pseudomonadota</taxon>
        <taxon>Alphaproteobacteria</taxon>
        <taxon>Rhodobacterales</taxon>
        <taxon>Paracoccaceae</taxon>
        <taxon>Histidinibacterium</taxon>
    </lineage>
</organism>
<protein>
    <submittedName>
        <fullName evidence="8">Lauroyl acyltransferase</fullName>
    </submittedName>
</protein>
<dbReference type="OrthoDB" id="9801955at2"/>
<dbReference type="InterPro" id="IPR004960">
    <property type="entry name" value="LipA_acyltrans"/>
</dbReference>
<evidence type="ECO:0000256" key="2">
    <source>
        <dbReference type="ARBA" id="ARBA00022475"/>
    </source>
</evidence>
<accession>A0A3N2R4U7</accession>
<dbReference type="GO" id="GO:0005886">
    <property type="term" value="C:plasma membrane"/>
    <property type="evidence" value="ECO:0007669"/>
    <property type="project" value="UniProtKB-SubCell"/>
</dbReference>
<comment type="subcellular location">
    <subcellularLocation>
        <location evidence="1">Cell inner membrane</location>
    </subcellularLocation>
</comment>
<comment type="caution">
    <text evidence="8">The sequence shown here is derived from an EMBL/GenBank/DDBJ whole genome shotgun (WGS) entry which is preliminary data.</text>
</comment>
<dbReference type="GO" id="GO:0009247">
    <property type="term" value="P:glycolipid biosynthetic process"/>
    <property type="evidence" value="ECO:0007669"/>
    <property type="project" value="UniProtKB-ARBA"/>
</dbReference>
<evidence type="ECO:0000256" key="7">
    <source>
        <dbReference type="SAM" id="Phobius"/>
    </source>
</evidence>
<evidence type="ECO:0000256" key="5">
    <source>
        <dbReference type="ARBA" id="ARBA00023136"/>
    </source>
</evidence>
<feature type="transmembrane region" description="Helical" evidence="7">
    <location>
        <begin position="12"/>
        <end position="31"/>
    </location>
</feature>
<gene>
    <name evidence="8" type="ORF">EAT49_08450</name>
</gene>
<keyword evidence="3" id="KW-0997">Cell inner membrane</keyword>
<evidence type="ECO:0000256" key="4">
    <source>
        <dbReference type="ARBA" id="ARBA00022679"/>
    </source>
</evidence>
<keyword evidence="2" id="KW-1003">Cell membrane</keyword>
<dbReference type="PANTHER" id="PTHR30606">
    <property type="entry name" value="LIPID A BIOSYNTHESIS LAUROYL ACYLTRANSFERASE"/>
    <property type="match status" value="1"/>
</dbReference>
<evidence type="ECO:0000256" key="3">
    <source>
        <dbReference type="ARBA" id="ARBA00022519"/>
    </source>
</evidence>
<evidence type="ECO:0000313" key="8">
    <source>
        <dbReference type="EMBL" id="ROU02366.1"/>
    </source>
</evidence>
<keyword evidence="7" id="KW-1133">Transmembrane helix</keyword>
<keyword evidence="5 7" id="KW-0472">Membrane</keyword>
<keyword evidence="9" id="KW-1185">Reference proteome</keyword>
<dbReference type="CDD" id="cd07984">
    <property type="entry name" value="LPLAT_LABLAT-like"/>
    <property type="match status" value="1"/>
</dbReference>
<dbReference type="EMBL" id="RDRB01000004">
    <property type="protein sequence ID" value="ROU02366.1"/>
    <property type="molecule type" value="Genomic_DNA"/>
</dbReference>
<name>A0A3N2R4U7_9RHOB</name>
<dbReference type="Proteomes" id="UP000268016">
    <property type="component" value="Unassembled WGS sequence"/>
</dbReference>
<keyword evidence="6 8" id="KW-0012">Acyltransferase</keyword>
<sequence length="302" mass="33776">MPAKPRSRSGRLAAALTYGLFRATLAVFSLLPFRRRVAAFGWLMAHGLGRLAGYRARIMANLALVHPDMPLADRRALATQALDTMGRMVMENFCPAEFGRSLEGTPLEGPGLADLAEASAQGRPVLFVSAHFGNHEAPRHLLSQRGHRIGGIYRPFTNPRFDADYRRTIASLGGAVFPQGREGTVGFSRYLREGGLGILFYDVRDPRGEDIPFMGRPALTATSAAKLALKYDAALIPWFGIRKPDGHGFRCVLEAEIPHTDPTTMTRDLHRRLEARIAETPEQWFWVHRRWKPRKAQARQLR</sequence>
<proteinExistence type="predicted"/>
<keyword evidence="7" id="KW-0812">Transmembrane</keyword>
<evidence type="ECO:0000256" key="6">
    <source>
        <dbReference type="ARBA" id="ARBA00023315"/>
    </source>
</evidence>
<evidence type="ECO:0000256" key="1">
    <source>
        <dbReference type="ARBA" id="ARBA00004533"/>
    </source>
</evidence>